<accession>A0A6A0AMT2</accession>
<dbReference type="AlphaFoldDB" id="A0A6A0AMT2"/>
<proteinExistence type="predicted"/>
<name>A0A6A0AMT2_HAELA</name>
<protein>
    <submittedName>
        <fullName evidence="1">Uncharacterized protein</fullName>
    </submittedName>
</protein>
<feature type="non-terminal residue" evidence="1">
    <location>
        <position position="1"/>
    </location>
</feature>
<evidence type="ECO:0000313" key="1">
    <source>
        <dbReference type="EMBL" id="GFH33541.1"/>
    </source>
</evidence>
<sequence length="229" mass="25008">MQIILGGIAFDKQANMVDFLIGKHADMLKKKADLVMQLAELKTKAAAAGITDGEDAAAQYKAQHQWTKTIAANADWPAQAFRYMSGQVLLVDTCSDSLPMPTPEMADLLTDGKKVTQLGAMEEKVQMLGMTHRVNNLAGSWCSPDVAGSVHTLGLAKLKVAKMASLRSMVWQAVLLVAQLETQQKEWGVADKDTRALARQSQAKMKQAHQLVDQLALWEVLGTTQHPNQ</sequence>
<dbReference type="EMBL" id="BLLF01008849">
    <property type="protein sequence ID" value="GFH33541.1"/>
    <property type="molecule type" value="Genomic_DNA"/>
</dbReference>
<comment type="caution">
    <text evidence="1">The sequence shown here is derived from an EMBL/GenBank/DDBJ whole genome shotgun (WGS) entry which is preliminary data.</text>
</comment>
<gene>
    <name evidence="1" type="ORF">HaLaN_32929</name>
</gene>
<keyword evidence="2" id="KW-1185">Reference proteome</keyword>
<evidence type="ECO:0000313" key="2">
    <source>
        <dbReference type="Proteomes" id="UP000485058"/>
    </source>
</evidence>
<reference evidence="1 2" key="1">
    <citation type="submission" date="2020-02" db="EMBL/GenBank/DDBJ databases">
        <title>Draft genome sequence of Haematococcus lacustris strain NIES-144.</title>
        <authorList>
            <person name="Morimoto D."/>
            <person name="Nakagawa S."/>
            <person name="Yoshida T."/>
            <person name="Sawayama S."/>
        </authorList>
    </citation>
    <scope>NUCLEOTIDE SEQUENCE [LARGE SCALE GENOMIC DNA]</scope>
    <source>
        <strain evidence="1 2">NIES-144</strain>
    </source>
</reference>
<organism evidence="1 2">
    <name type="scientific">Haematococcus lacustris</name>
    <name type="common">Green alga</name>
    <name type="synonym">Haematococcus pluvialis</name>
    <dbReference type="NCBI Taxonomy" id="44745"/>
    <lineage>
        <taxon>Eukaryota</taxon>
        <taxon>Viridiplantae</taxon>
        <taxon>Chlorophyta</taxon>
        <taxon>core chlorophytes</taxon>
        <taxon>Chlorophyceae</taxon>
        <taxon>CS clade</taxon>
        <taxon>Chlamydomonadales</taxon>
        <taxon>Haematococcaceae</taxon>
        <taxon>Haematococcus</taxon>
    </lineage>
</organism>
<feature type="non-terminal residue" evidence="1">
    <location>
        <position position="229"/>
    </location>
</feature>
<dbReference type="Proteomes" id="UP000485058">
    <property type="component" value="Unassembled WGS sequence"/>
</dbReference>